<dbReference type="InterPro" id="IPR051925">
    <property type="entry name" value="RNA-binding_domain"/>
</dbReference>
<accession>A0A084IJU0</accession>
<dbReference type="SUPFAM" id="SSF75471">
    <property type="entry name" value="YhbY-like"/>
    <property type="match status" value="1"/>
</dbReference>
<dbReference type="RefSeq" id="WP_051883465.1">
    <property type="nucleotide sequence ID" value="NZ_APNK01000019.1"/>
</dbReference>
<dbReference type="PROSITE" id="PS51295">
    <property type="entry name" value="CRM"/>
    <property type="match status" value="1"/>
</dbReference>
<evidence type="ECO:0000313" key="5">
    <source>
        <dbReference type="Proteomes" id="UP000028302"/>
    </source>
</evidence>
<dbReference type="SMART" id="SM01103">
    <property type="entry name" value="CRS1_YhbY"/>
    <property type="match status" value="1"/>
</dbReference>
<dbReference type="AlphaFoldDB" id="A0A084IJU0"/>
<dbReference type="Proteomes" id="UP000028302">
    <property type="component" value="Unassembled WGS sequence"/>
</dbReference>
<organism evidence="4 5">
    <name type="scientific">Salinisphaera hydrothermalis (strain C41B8)</name>
    <dbReference type="NCBI Taxonomy" id="1304275"/>
    <lineage>
        <taxon>Bacteria</taxon>
        <taxon>Pseudomonadati</taxon>
        <taxon>Pseudomonadota</taxon>
        <taxon>Gammaproteobacteria</taxon>
        <taxon>Salinisphaerales</taxon>
        <taxon>Salinisphaeraceae</taxon>
        <taxon>Salinisphaera</taxon>
    </lineage>
</organism>
<comment type="caution">
    <text evidence="4">The sequence shown here is derived from an EMBL/GenBank/DDBJ whole genome shotgun (WGS) entry which is preliminary data.</text>
</comment>
<sequence>MPVALDKTTRLSLKKQAHHLKPIVQSGAAGLSDAVLAEIDRALTDHELVKVKLVADDKAAFKADVEQACEAMDAVCVQQIGRTATLYRPNPDKGDD</sequence>
<feature type="domain" description="CRM" evidence="3">
    <location>
        <begin position="3"/>
        <end position="96"/>
    </location>
</feature>
<keyword evidence="5" id="KW-1185">Reference proteome</keyword>
<dbReference type="EMBL" id="APNK01000019">
    <property type="protein sequence ID" value="KEZ76974.1"/>
    <property type="molecule type" value="Genomic_DNA"/>
</dbReference>
<dbReference type="Pfam" id="PF01985">
    <property type="entry name" value="CRS1_YhbY"/>
    <property type="match status" value="1"/>
</dbReference>
<dbReference type="STRING" id="1304275.C41B8_12300"/>
<protein>
    <recommendedName>
        <fullName evidence="3">CRM domain-containing protein</fullName>
    </recommendedName>
</protein>
<dbReference type="eggNOG" id="COG1534">
    <property type="taxonomic scope" value="Bacteria"/>
</dbReference>
<keyword evidence="1 2" id="KW-0694">RNA-binding</keyword>
<name>A0A084IJU0_SALHC</name>
<proteinExistence type="predicted"/>
<evidence type="ECO:0000313" key="4">
    <source>
        <dbReference type="EMBL" id="KEZ76974.1"/>
    </source>
</evidence>
<evidence type="ECO:0000256" key="2">
    <source>
        <dbReference type="PROSITE-ProRule" id="PRU00626"/>
    </source>
</evidence>
<dbReference type="InterPro" id="IPR035920">
    <property type="entry name" value="YhbY-like_sf"/>
</dbReference>
<dbReference type="OrthoDB" id="9797519at2"/>
<dbReference type="Gene3D" id="3.30.110.60">
    <property type="entry name" value="YhbY-like"/>
    <property type="match status" value="1"/>
</dbReference>
<dbReference type="PANTHER" id="PTHR40065:SF3">
    <property type="entry name" value="RNA-BINDING PROTEIN YHBY"/>
    <property type="match status" value="1"/>
</dbReference>
<dbReference type="InterPro" id="IPR001890">
    <property type="entry name" value="RNA-binding_CRM"/>
</dbReference>
<evidence type="ECO:0000256" key="1">
    <source>
        <dbReference type="ARBA" id="ARBA00022884"/>
    </source>
</evidence>
<reference evidence="4 5" key="1">
    <citation type="submission" date="2013-03" db="EMBL/GenBank/DDBJ databases">
        <title>Salinisphaera hydrothermalis C41B8 Genome Sequencing.</title>
        <authorList>
            <person name="Li C."/>
            <person name="Lai Q."/>
            <person name="Shao Z."/>
        </authorList>
    </citation>
    <scope>NUCLEOTIDE SEQUENCE [LARGE SCALE GENOMIC DNA]</scope>
    <source>
        <strain evidence="4 5">C41B8</strain>
    </source>
</reference>
<dbReference type="PANTHER" id="PTHR40065">
    <property type="entry name" value="RNA-BINDING PROTEIN YHBY"/>
    <property type="match status" value="1"/>
</dbReference>
<gene>
    <name evidence="4" type="ORF">C41B8_12300</name>
</gene>
<evidence type="ECO:0000259" key="3">
    <source>
        <dbReference type="PROSITE" id="PS51295"/>
    </source>
</evidence>
<dbReference type="GO" id="GO:0003723">
    <property type="term" value="F:RNA binding"/>
    <property type="evidence" value="ECO:0007669"/>
    <property type="project" value="UniProtKB-UniRule"/>
</dbReference>